<proteinExistence type="predicted"/>
<evidence type="ECO:0000259" key="2">
    <source>
        <dbReference type="Pfam" id="PF00534"/>
    </source>
</evidence>
<dbReference type="Gene3D" id="3.40.50.2000">
    <property type="entry name" value="Glycogen Phosphorylase B"/>
    <property type="match status" value="2"/>
</dbReference>
<evidence type="ECO:0000256" key="1">
    <source>
        <dbReference type="ARBA" id="ARBA00022679"/>
    </source>
</evidence>
<dbReference type="GO" id="GO:0016757">
    <property type="term" value="F:glycosyltransferase activity"/>
    <property type="evidence" value="ECO:0007669"/>
    <property type="project" value="InterPro"/>
</dbReference>
<evidence type="ECO:0000313" key="4">
    <source>
        <dbReference type="Proteomes" id="UP000316887"/>
    </source>
</evidence>
<dbReference type="EMBL" id="VFOF01000001">
    <property type="protein sequence ID" value="TQL17607.1"/>
    <property type="molecule type" value="Genomic_DNA"/>
</dbReference>
<dbReference type="PANTHER" id="PTHR46401">
    <property type="entry name" value="GLYCOSYLTRANSFERASE WBBK-RELATED"/>
    <property type="match status" value="1"/>
</dbReference>
<accession>A0A542W1Z9</accession>
<dbReference type="Pfam" id="PF00534">
    <property type="entry name" value="Glycos_transf_1"/>
    <property type="match status" value="1"/>
</dbReference>
<sequence length="434" mass="49126">MHYKIFVDGLNLALPYGTGIATYARSLVNACKGMSYESGVVYGRNVGNSDNPALKEVLFFCEETNPPRVKKIFFTINKLISQYKKNNLAPYKIKNNNFIDKGNLKKLTDNIDYIYNYPNIFNFSKTYYKSCNSFLNIDIKDKPEIMHWTHLIPIRSVGSVNFYTIHDLVPFTHPYADKSDKVMNWNMILKIIENGDHILTVSEASKRDIIRLFNAPESQVTNLYQAVDFEESLKNRPKHLVERDVNGLFGLEYGHYFLFYGAIEPKKNVKRLIEAYMAADCPDYPLVIVSSRSWSAEQDHALLEQLKGRDLPGKKKIIQLDYMSRSQLVSAVKGARALVFPSIAEGFGLPVAEAMCLGTAVISSTHPAIQEIAGDAAVLVDPYDVDALSEAISAMAEDDNLVKTLQERGPIQAEKFSMKNYQARLKAFYQKFGF</sequence>
<keyword evidence="1 3" id="KW-0808">Transferase</keyword>
<evidence type="ECO:0000313" key="3">
    <source>
        <dbReference type="EMBL" id="TQL17607.1"/>
    </source>
</evidence>
<dbReference type="OrthoDB" id="9801609at2"/>
<dbReference type="PANTHER" id="PTHR46401:SF2">
    <property type="entry name" value="GLYCOSYLTRANSFERASE WBBK-RELATED"/>
    <property type="match status" value="1"/>
</dbReference>
<name>A0A542W1Z9_ZYMMB</name>
<dbReference type="Proteomes" id="UP000316887">
    <property type="component" value="Unassembled WGS sequence"/>
</dbReference>
<protein>
    <submittedName>
        <fullName evidence="3">Glycosyltransferase involved in cell wall biosynthesis</fullName>
    </submittedName>
</protein>
<dbReference type="RefSeq" id="WP_141919932.1">
    <property type="nucleotide sequence ID" value="NZ_VFOF01000001.1"/>
</dbReference>
<dbReference type="SUPFAM" id="SSF53756">
    <property type="entry name" value="UDP-Glycosyltransferase/glycogen phosphorylase"/>
    <property type="match status" value="1"/>
</dbReference>
<comment type="caution">
    <text evidence="3">The sequence shown here is derived from an EMBL/GenBank/DDBJ whole genome shotgun (WGS) entry which is preliminary data.</text>
</comment>
<dbReference type="CDD" id="cd03809">
    <property type="entry name" value="GT4_MtfB-like"/>
    <property type="match status" value="1"/>
</dbReference>
<feature type="domain" description="Glycosyl transferase family 1" evidence="2">
    <location>
        <begin position="256"/>
        <end position="409"/>
    </location>
</feature>
<organism evidence="3 4">
    <name type="scientific">Zymomonas mobilis</name>
    <dbReference type="NCBI Taxonomy" id="542"/>
    <lineage>
        <taxon>Bacteria</taxon>
        <taxon>Pseudomonadati</taxon>
        <taxon>Pseudomonadota</taxon>
        <taxon>Alphaproteobacteria</taxon>
        <taxon>Sphingomonadales</taxon>
        <taxon>Zymomonadaceae</taxon>
        <taxon>Zymomonas</taxon>
    </lineage>
</organism>
<reference evidence="3 4" key="1">
    <citation type="submission" date="2019-06" db="EMBL/GenBank/DDBJ databases">
        <title>Genome sequencing of Zymomonas mobilis strains for genetic engineering and biofuel applications.</title>
        <authorList>
            <person name="Teravest M."/>
        </authorList>
    </citation>
    <scope>NUCLEOTIDE SEQUENCE [LARGE SCALE GENOMIC DNA]</scope>
    <source>
        <strain evidence="3 4">AN0101</strain>
    </source>
</reference>
<dbReference type="InterPro" id="IPR001296">
    <property type="entry name" value="Glyco_trans_1"/>
</dbReference>
<gene>
    <name evidence="3" type="ORF">FBY58_1205</name>
</gene>
<dbReference type="AlphaFoldDB" id="A0A542W1Z9"/>